<sequence length="119" mass="13666">MADRDEMVEWDPGMQNITVRSSWAVDTTRQLCQAGKSPPTFVFQSSNQPRQPLLLYMGVYNFSTFTTPESGTVLITFLFQAVVWRGPILDCLLPNFLFLFLFLFLLDHARTLTYITYVG</sequence>
<dbReference type="Proteomes" id="UP001187192">
    <property type="component" value="Unassembled WGS sequence"/>
</dbReference>
<keyword evidence="1" id="KW-0472">Membrane</keyword>
<evidence type="ECO:0000313" key="3">
    <source>
        <dbReference type="Proteomes" id="UP001187192"/>
    </source>
</evidence>
<dbReference type="AlphaFoldDB" id="A0AA88DHE6"/>
<feature type="transmembrane region" description="Helical" evidence="1">
    <location>
        <begin position="87"/>
        <end position="106"/>
    </location>
</feature>
<keyword evidence="3" id="KW-1185">Reference proteome</keyword>
<organism evidence="2 3">
    <name type="scientific">Ficus carica</name>
    <name type="common">Common fig</name>
    <dbReference type="NCBI Taxonomy" id="3494"/>
    <lineage>
        <taxon>Eukaryota</taxon>
        <taxon>Viridiplantae</taxon>
        <taxon>Streptophyta</taxon>
        <taxon>Embryophyta</taxon>
        <taxon>Tracheophyta</taxon>
        <taxon>Spermatophyta</taxon>
        <taxon>Magnoliopsida</taxon>
        <taxon>eudicotyledons</taxon>
        <taxon>Gunneridae</taxon>
        <taxon>Pentapetalae</taxon>
        <taxon>rosids</taxon>
        <taxon>fabids</taxon>
        <taxon>Rosales</taxon>
        <taxon>Moraceae</taxon>
        <taxon>Ficeae</taxon>
        <taxon>Ficus</taxon>
    </lineage>
</organism>
<protein>
    <submittedName>
        <fullName evidence="2">Uncharacterized protein</fullName>
    </submittedName>
</protein>
<reference evidence="2" key="1">
    <citation type="submission" date="2023-07" db="EMBL/GenBank/DDBJ databases">
        <title>draft genome sequence of fig (Ficus carica).</title>
        <authorList>
            <person name="Takahashi T."/>
            <person name="Nishimura K."/>
        </authorList>
    </citation>
    <scope>NUCLEOTIDE SEQUENCE</scope>
</reference>
<keyword evidence="1" id="KW-1133">Transmembrane helix</keyword>
<accession>A0AA88DHE6</accession>
<keyword evidence="1" id="KW-0812">Transmembrane</keyword>
<proteinExistence type="predicted"/>
<gene>
    <name evidence="2" type="ORF">TIFTF001_009269</name>
</gene>
<feature type="transmembrane region" description="Helical" evidence="1">
    <location>
        <begin position="53"/>
        <end position="81"/>
    </location>
</feature>
<comment type="caution">
    <text evidence="2">The sequence shown here is derived from an EMBL/GenBank/DDBJ whole genome shotgun (WGS) entry which is preliminary data.</text>
</comment>
<dbReference type="EMBL" id="BTGU01000010">
    <property type="protein sequence ID" value="GMN40044.1"/>
    <property type="molecule type" value="Genomic_DNA"/>
</dbReference>
<name>A0AA88DHE6_FICCA</name>
<evidence type="ECO:0000256" key="1">
    <source>
        <dbReference type="SAM" id="Phobius"/>
    </source>
</evidence>
<evidence type="ECO:0000313" key="2">
    <source>
        <dbReference type="EMBL" id="GMN40044.1"/>
    </source>
</evidence>